<evidence type="ECO:0000313" key="3">
    <source>
        <dbReference type="Proteomes" id="UP000735302"/>
    </source>
</evidence>
<organism evidence="2 3">
    <name type="scientific">Plakobranchus ocellatus</name>
    <dbReference type="NCBI Taxonomy" id="259542"/>
    <lineage>
        <taxon>Eukaryota</taxon>
        <taxon>Metazoa</taxon>
        <taxon>Spiralia</taxon>
        <taxon>Lophotrochozoa</taxon>
        <taxon>Mollusca</taxon>
        <taxon>Gastropoda</taxon>
        <taxon>Heterobranchia</taxon>
        <taxon>Euthyneura</taxon>
        <taxon>Panpulmonata</taxon>
        <taxon>Sacoglossa</taxon>
        <taxon>Placobranchoidea</taxon>
        <taxon>Plakobranchidae</taxon>
        <taxon>Plakobranchus</taxon>
    </lineage>
</organism>
<protein>
    <submittedName>
        <fullName evidence="2">Uncharacterized protein</fullName>
    </submittedName>
</protein>
<dbReference type="EMBL" id="BLXT01003782">
    <property type="protein sequence ID" value="GFO06696.1"/>
    <property type="molecule type" value="Genomic_DNA"/>
</dbReference>
<dbReference type="Proteomes" id="UP000735302">
    <property type="component" value="Unassembled WGS sequence"/>
</dbReference>
<comment type="caution">
    <text evidence="2">The sequence shown here is derived from an EMBL/GenBank/DDBJ whole genome shotgun (WGS) entry which is preliminary data.</text>
</comment>
<accession>A0AAV4AEH2</accession>
<dbReference type="AlphaFoldDB" id="A0AAV4AEH2"/>
<evidence type="ECO:0000256" key="1">
    <source>
        <dbReference type="SAM" id="MobiDB-lite"/>
    </source>
</evidence>
<feature type="region of interest" description="Disordered" evidence="1">
    <location>
        <begin position="1"/>
        <end position="40"/>
    </location>
</feature>
<evidence type="ECO:0000313" key="2">
    <source>
        <dbReference type="EMBL" id="GFO06696.1"/>
    </source>
</evidence>
<sequence length="77" mass="9023">MQRMPPLEGIQCQLVHQGHREGHDEESTEGETPGQESNRMNIEYWHPAYQEICYWLHKADSESTAKGARRNGHRRHV</sequence>
<keyword evidence="3" id="KW-1185">Reference proteome</keyword>
<proteinExistence type="predicted"/>
<gene>
    <name evidence="2" type="ORF">PoB_003320100</name>
</gene>
<reference evidence="2 3" key="1">
    <citation type="journal article" date="2021" name="Elife">
        <title>Chloroplast acquisition without the gene transfer in kleptoplastic sea slugs, Plakobranchus ocellatus.</title>
        <authorList>
            <person name="Maeda T."/>
            <person name="Takahashi S."/>
            <person name="Yoshida T."/>
            <person name="Shimamura S."/>
            <person name="Takaki Y."/>
            <person name="Nagai Y."/>
            <person name="Toyoda A."/>
            <person name="Suzuki Y."/>
            <person name="Arimoto A."/>
            <person name="Ishii H."/>
            <person name="Satoh N."/>
            <person name="Nishiyama T."/>
            <person name="Hasebe M."/>
            <person name="Maruyama T."/>
            <person name="Minagawa J."/>
            <person name="Obokata J."/>
            <person name="Shigenobu S."/>
        </authorList>
    </citation>
    <scope>NUCLEOTIDE SEQUENCE [LARGE SCALE GENOMIC DNA]</scope>
</reference>
<name>A0AAV4AEH2_9GAST</name>